<accession>A0A6P7U1J6</accession>
<dbReference type="InterPro" id="IPR009057">
    <property type="entry name" value="Homeodomain-like_sf"/>
</dbReference>
<dbReference type="InterPro" id="IPR050863">
    <property type="entry name" value="CenT-Element_Derived"/>
</dbReference>
<sequence length="299" mass="35185">MNYETKLKIAKLISKKKLSERQIIQKYKTSKGMISRIKKTIVPFLEQGTVNTDEDPMPYCEKSKFGDQVFEIFQKLREDKVPISGPFIKKIALYTASKIGFDSFKASNGWLDRFKKRHELRFKLICGEKNSSDLTYINEFFKILDEKIAEYGRENVFNCDETALYIKRTPRKSFVGINDDTFGFNPWKGVSVDKISKCFQHAKWENRIEEPIMGDHKIKNFEQIIEKLMITDPIKEKEFIDFTYSENDELHEFVQNNNYENNDENAILDSSITEDCERNNCITHRDAIKCIFHMTIILM</sequence>
<dbReference type="KEGG" id="osn:115230024"/>
<feature type="domain" description="HTH CENPB-type" evidence="2">
    <location>
        <begin position="53"/>
        <end position="124"/>
    </location>
</feature>
<evidence type="ECO:0000313" key="4">
    <source>
        <dbReference type="RefSeq" id="XP_029656125.1"/>
    </source>
</evidence>
<dbReference type="Gene3D" id="1.10.10.60">
    <property type="entry name" value="Homeodomain-like"/>
    <property type="match status" value="1"/>
</dbReference>
<keyword evidence="1" id="KW-0238">DNA-binding</keyword>
<name>A0A6P7U1J6_9MOLL</name>
<gene>
    <name evidence="4" type="primary">LOC115230024</name>
</gene>
<dbReference type="PANTHER" id="PTHR19303:SF73">
    <property type="entry name" value="PROTEIN PDC2"/>
    <property type="match status" value="1"/>
</dbReference>
<evidence type="ECO:0000256" key="1">
    <source>
        <dbReference type="ARBA" id="ARBA00023125"/>
    </source>
</evidence>
<dbReference type="SMART" id="SM00674">
    <property type="entry name" value="CENPB"/>
    <property type="match status" value="1"/>
</dbReference>
<dbReference type="InterPro" id="IPR006600">
    <property type="entry name" value="HTH_CenpB_DNA-bd_dom"/>
</dbReference>
<dbReference type="AlphaFoldDB" id="A0A6P7U1J6"/>
<dbReference type="PROSITE" id="PS51253">
    <property type="entry name" value="HTH_CENPB"/>
    <property type="match status" value="1"/>
</dbReference>
<organism evidence="3 4">
    <name type="scientific">Octopus sinensis</name>
    <name type="common">East Asian common octopus</name>
    <dbReference type="NCBI Taxonomy" id="2607531"/>
    <lineage>
        <taxon>Eukaryota</taxon>
        <taxon>Metazoa</taxon>
        <taxon>Spiralia</taxon>
        <taxon>Lophotrochozoa</taxon>
        <taxon>Mollusca</taxon>
        <taxon>Cephalopoda</taxon>
        <taxon>Coleoidea</taxon>
        <taxon>Octopodiformes</taxon>
        <taxon>Octopoda</taxon>
        <taxon>Incirrata</taxon>
        <taxon>Octopodidae</taxon>
        <taxon>Octopus</taxon>
    </lineage>
</organism>
<dbReference type="RefSeq" id="XP_029656125.1">
    <property type="nucleotide sequence ID" value="XM_029800265.1"/>
</dbReference>
<dbReference type="Proteomes" id="UP000515154">
    <property type="component" value="Unplaced"/>
</dbReference>
<reference evidence="4" key="1">
    <citation type="submission" date="2025-08" db="UniProtKB">
        <authorList>
            <consortium name="RefSeq"/>
        </authorList>
    </citation>
    <scope>IDENTIFICATION</scope>
</reference>
<dbReference type="PANTHER" id="PTHR19303">
    <property type="entry name" value="TRANSPOSON"/>
    <property type="match status" value="1"/>
</dbReference>
<evidence type="ECO:0000313" key="3">
    <source>
        <dbReference type="Proteomes" id="UP000515154"/>
    </source>
</evidence>
<dbReference type="SUPFAM" id="SSF46689">
    <property type="entry name" value="Homeodomain-like"/>
    <property type="match status" value="1"/>
</dbReference>
<proteinExistence type="predicted"/>
<keyword evidence="3" id="KW-1185">Reference proteome</keyword>
<dbReference type="GO" id="GO:0005634">
    <property type="term" value="C:nucleus"/>
    <property type="evidence" value="ECO:0007669"/>
    <property type="project" value="TreeGrafter"/>
</dbReference>
<evidence type="ECO:0000259" key="2">
    <source>
        <dbReference type="PROSITE" id="PS51253"/>
    </source>
</evidence>
<dbReference type="Pfam" id="PF03221">
    <property type="entry name" value="HTH_Tnp_Tc5"/>
    <property type="match status" value="1"/>
</dbReference>
<protein>
    <submittedName>
        <fullName evidence="4">Tigger transposable element-derived protein 6-like</fullName>
    </submittedName>
</protein>
<dbReference type="GO" id="GO:0003677">
    <property type="term" value="F:DNA binding"/>
    <property type="evidence" value="ECO:0007669"/>
    <property type="project" value="UniProtKB-KW"/>
</dbReference>